<feature type="chain" id="PRO_5019536939" description="Cyanovirin-N domain-containing protein" evidence="1">
    <location>
        <begin position="19"/>
        <end position="164"/>
    </location>
</feature>
<proteinExistence type="predicted"/>
<reference evidence="2 3" key="1">
    <citation type="submission" date="2018-08" db="EMBL/GenBank/DDBJ databases">
        <title>Draft genome of the lignicolous fungus Coniochaeta pulveracea.</title>
        <authorList>
            <person name="Borstlap C.J."/>
            <person name="De Witt R.N."/>
            <person name="Botha A."/>
            <person name="Volschenk H."/>
        </authorList>
    </citation>
    <scope>NUCLEOTIDE SEQUENCE [LARGE SCALE GENOMIC DNA]</scope>
    <source>
        <strain evidence="2 3">CAB683</strain>
    </source>
</reference>
<keyword evidence="3" id="KW-1185">Reference proteome</keyword>
<dbReference type="OrthoDB" id="2112446at2759"/>
<organism evidence="2 3">
    <name type="scientific">Coniochaeta pulveracea</name>
    <dbReference type="NCBI Taxonomy" id="177199"/>
    <lineage>
        <taxon>Eukaryota</taxon>
        <taxon>Fungi</taxon>
        <taxon>Dikarya</taxon>
        <taxon>Ascomycota</taxon>
        <taxon>Pezizomycotina</taxon>
        <taxon>Sordariomycetes</taxon>
        <taxon>Sordariomycetidae</taxon>
        <taxon>Coniochaetales</taxon>
        <taxon>Coniochaetaceae</taxon>
        <taxon>Coniochaeta</taxon>
    </lineage>
</organism>
<evidence type="ECO:0008006" key="4">
    <source>
        <dbReference type="Google" id="ProtNLM"/>
    </source>
</evidence>
<name>A0A420YLU3_9PEZI</name>
<sequence length="164" mass="17089">MIASSLFQLSLFLSAVAAAPATSALDYNEDHNITSLLEKRFNPVCFQLGGPDGSIGFLDAAYCCRDQLNARGGRGEMCTATSPYSTTTFCDCTVPNGNQLSPRAVVQGLTTGSGHASSNCADVARGMQWIIDNCRTNNPCACGVGGENAAYGNGNLIVVLKGKP</sequence>
<evidence type="ECO:0000256" key="1">
    <source>
        <dbReference type="SAM" id="SignalP"/>
    </source>
</evidence>
<protein>
    <recommendedName>
        <fullName evidence="4">Cyanovirin-N domain-containing protein</fullName>
    </recommendedName>
</protein>
<gene>
    <name evidence="2" type="ORF">DL546_005860</name>
</gene>
<keyword evidence="1" id="KW-0732">Signal</keyword>
<dbReference type="AlphaFoldDB" id="A0A420YLU3"/>
<dbReference type="Proteomes" id="UP000275385">
    <property type="component" value="Unassembled WGS sequence"/>
</dbReference>
<accession>A0A420YLU3</accession>
<dbReference type="STRING" id="177199.A0A420YLU3"/>
<evidence type="ECO:0000313" key="2">
    <source>
        <dbReference type="EMBL" id="RKU48795.1"/>
    </source>
</evidence>
<evidence type="ECO:0000313" key="3">
    <source>
        <dbReference type="Proteomes" id="UP000275385"/>
    </source>
</evidence>
<comment type="caution">
    <text evidence="2">The sequence shown here is derived from an EMBL/GenBank/DDBJ whole genome shotgun (WGS) entry which is preliminary data.</text>
</comment>
<dbReference type="EMBL" id="QVQW01000003">
    <property type="protein sequence ID" value="RKU48795.1"/>
    <property type="molecule type" value="Genomic_DNA"/>
</dbReference>
<feature type="signal peptide" evidence="1">
    <location>
        <begin position="1"/>
        <end position="18"/>
    </location>
</feature>